<keyword evidence="2" id="KW-1185">Reference proteome</keyword>
<dbReference type="EnsemblPlants" id="AVESA.00010b.r2.6DG1152400.1">
    <property type="protein sequence ID" value="AVESA.00010b.r2.6DG1152400.1.CDS.1"/>
    <property type="gene ID" value="AVESA.00010b.r2.6DG1152400"/>
</dbReference>
<name>A0ACD5ZGM1_AVESA</name>
<evidence type="ECO:0000313" key="2">
    <source>
        <dbReference type="Proteomes" id="UP001732700"/>
    </source>
</evidence>
<proteinExistence type="predicted"/>
<sequence length="491" mass="53030">MDPPMTATITRRHVVLFPFPAHGHLPGILAVARLIRRAFPTEAVTITLVCTERNVPALRASSIDDSIDDIHPLPFAPSDHGLPADNESTSTLQVAQFITLFEAFESLEPAFDAFIAALLAREQGAGGGSGGVCVVADPTVAWTVDVARRRGCAHALYLCCGAFGTAILHALWRNMPALPFGPDGLLRLPEHPEVVLHRSQLSSTFLDADGAERWTAYQHRRMRHAYRTDAVIINTVEDLDPTGLSMVRRALGDVVPVFPVGPLVRDSDETTTTTHDVLGWLDTQRPASVLYISFGSQNALRPKQMAALADALESTGRPFVWAVRAAGAGEPPYVEWTGFEERARAQNRGLVLRGWAPQVSILAHGSTGGFLSHCGWNSVLESLTRGVPILGWPVSAEQFYNATMLEEVWGVCVEVARGNQLDSPAVESSKLGQAVEAVMGDATSIRRRVLEVQELLKGAWAEDGGSSTAALQGFFKAMRLVSTTTTTTLSI</sequence>
<accession>A0ACD5ZGM1</accession>
<protein>
    <submittedName>
        <fullName evidence="1">Uncharacterized protein</fullName>
    </submittedName>
</protein>
<evidence type="ECO:0000313" key="1">
    <source>
        <dbReference type="EnsemblPlants" id="AVESA.00010b.r2.6DG1152400.1.CDS.1"/>
    </source>
</evidence>
<dbReference type="Proteomes" id="UP001732700">
    <property type="component" value="Chromosome 6D"/>
</dbReference>
<reference evidence="1" key="1">
    <citation type="submission" date="2021-05" db="EMBL/GenBank/DDBJ databases">
        <authorList>
            <person name="Scholz U."/>
            <person name="Mascher M."/>
            <person name="Fiebig A."/>
        </authorList>
    </citation>
    <scope>NUCLEOTIDE SEQUENCE [LARGE SCALE GENOMIC DNA]</scope>
</reference>
<reference evidence="1" key="2">
    <citation type="submission" date="2025-09" db="UniProtKB">
        <authorList>
            <consortium name="EnsemblPlants"/>
        </authorList>
    </citation>
    <scope>IDENTIFICATION</scope>
</reference>
<organism evidence="1 2">
    <name type="scientific">Avena sativa</name>
    <name type="common">Oat</name>
    <dbReference type="NCBI Taxonomy" id="4498"/>
    <lineage>
        <taxon>Eukaryota</taxon>
        <taxon>Viridiplantae</taxon>
        <taxon>Streptophyta</taxon>
        <taxon>Embryophyta</taxon>
        <taxon>Tracheophyta</taxon>
        <taxon>Spermatophyta</taxon>
        <taxon>Magnoliopsida</taxon>
        <taxon>Liliopsida</taxon>
        <taxon>Poales</taxon>
        <taxon>Poaceae</taxon>
        <taxon>BOP clade</taxon>
        <taxon>Pooideae</taxon>
        <taxon>Poodae</taxon>
        <taxon>Poeae</taxon>
        <taxon>Poeae Chloroplast Group 1 (Aveneae type)</taxon>
        <taxon>Aveninae</taxon>
        <taxon>Avena</taxon>
    </lineage>
</organism>